<protein>
    <recommendedName>
        <fullName evidence="2">Glycoside hydrolase family 33 N-terminal domain-containing protein</fullName>
    </recommendedName>
</protein>
<name>A0ABY4H3M4_9BACI</name>
<dbReference type="Pfam" id="PF02973">
    <property type="entry name" value="Sialidase"/>
    <property type="match status" value="1"/>
</dbReference>
<dbReference type="EMBL" id="CP095074">
    <property type="protein sequence ID" value="UOQ94725.1"/>
    <property type="molecule type" value="Genomic_DNA"/>
</dbReference>
<keyword evidence="4" id="KW-1185">Reference proteome</keyword>
<reference evidence="3 4" key="1">
    <citation type="submission" date="2022-04" db="EMBL/GenBank/DDBJ databases">
        <title>Halobacillus sp. isolated from saltern.</title>
        <authorList>
            <person name="Won M."/>
            <person name="Lee C.-M."/>
            <person name="Woen H.-Y."/>
            <person name="Kwon S.-W."/>
        </authorList>
    </citation>
    <scope>NUCLEOTIDE SEQUENCE [LARGE SCALE GENOMIC DNA]</scope>
    <source>
        <strain evidence="3 4">SSTM10-2</strain>
    </source>
</reference>
<evidence type="ECO:0000256" key="1">
    <source>
        <dbReference type="SAM" id="SignalP"/>
    </source>
</evidence>
<keyword evidence="1" id="KW-0732">Signal</keyword>
<evidence type="ECO:0000313" key="4">
    <source>
        <dbReference type="Proteomes" id="UP000831880"/>
    </source>
</evidence>
<feature type="signal peptide" evidence="1">
    <location>
        <begin position="1"/>
        <end position="27"/>
    </location>
</feature>
<feature type="domain" description="Glycoside hydrolase family 33 N-terminal" evidence="2">
    <location>
        <begin position="45"/>
        <end position="193"/>
    </location>
</feature>
<organism evidence="3 4">
    <name type="scientific">Halobacillus shinanisalinarum</name>
    <dbReference type="NCBI Taxonomy" id="2932258"/>
    <lineage>
        <taxon>Bacteria</taxon>
        <taxon>Bacillati</taxon>
        <taxon>Bacillota</taxon>
        <taxon>Bacilli</taxon>
        <taxon>Bacillales</taxon>
        <taxon>Bacillaceae</taxon>
        <taxon>Halobacillus</taxon>
    </lineage>
</organism>
<proteinExistence type="predicted"/>
<feature type="chain" id="PRO_5047390108" description="Glycoside hydrolase family 33 N-terminal domain-containing protein" evidence="1">
    <location>
        <begin position="28"/>
        <end position="209"/>
    </location>
</feature>
<dbReference type="Proteomes" id="UP000831880">
    <property type="component" value="Chromosome"/>
</dbReference>
<dbReference type="InterPro" id="IPR013320">
    <property type="entry name" value="ConA-like_dom_sf"/>
</dbReference>
<gene>
    <name evidence="3" type="ORF">MUO14_07220</name>
</gene>
<sequence length="209" mass="23640">MFRKMGLFGLSILLTLITFHQTSQVNAESSGKPEPIVRVENQQISDGNYTNLNARVDELKELEEGTIIVRFRYTGSSIMSLFSLSNTNLADSHFHLYITPTSVGSENRYEKPGEEKENIHIKATPVDLKEGNVHTLAMVVDKEKGYKYFLDGELIKKDTESPRKFLSNIYNPNNAQLGRTERASGGNPYLFSGISVFLKFTMNPFQKIH</sequence>
<dbReference type="InterPro" id="IPR004124">
    <property type="entry name" value="Glyco_hydro_33_N"/>
</dbReference>
<evidence type="ECO:0000313" key="3">
    <source>
        <dbReference type="EMBL" id="UOQ94725.1"/>
    </source>
</evidence>
<evidence type="ECO:0000259" key="2">
    <source>
        <dbReference type="Pfam" id="PF02973"/>
    </source>
</evidence>
<accession>A0ABY4H3M4</accession>
<dbReference type="SUPFAM" id="SSF49899">
    <property type="entry name" value="Concanavalin A-like lectins/glucanases"/>
    <property type="match status" value="1"/>
</dbReference>
<dbReference type="RefSeq" id="WP_244754568.1">
    <property type="nucleotide sequence ID" value="NZ_CP095074.1"/>
</dbReference>
<dbReference type="Gene3D" id="2.60.120.200">
    <property type="match status" value="1"/>
</dbReference>